<dbReference type="InterPro" id="IPR032623">
    <property type="entry name" value="FecR_N"/>
</dbReference>
<comment type="caution">
    <text evidence="3">The sequence shown here is derived from an EMBL/GenBank/DDBJ whole genome shotgun (WGS) entry which is preliminary data.</text>
</comment>
<dbReference type="GO" id="GO:0016989">
    <property type="term" value="F:sigma factor antagonist activity"/>
    <property type="evidence" value="ECO:0007669"/>
    <property type="project" value="TreeGrafter"/>
</dbReference>
<feature type="domain" description="FecR N-terminal" evidence="2">
    <location>
        <begin position="25"/>
        <end position="65"/>
    </location>
</feature>
<dbReference type="Pfam" id="PF04773">
    <property type="entry name" value="FecR"/>
    <property type="match status" value="1"/>
</dbReference>
<dbReference type="InterPro" id="IPR006860">
    <property type="entry name" value="FecR"/>
</dbReference>
<dbReference type="PANTHER" id="PTHR30273">
    <property type="entry name" value="PERIPLASMIC SIGNAL SENSOR AND SIGMA FACTOR ACTIVATOR FECR-RELATED"/>
    <property type="match status" value="1"/>
</dbReference>
<organism evidence="3 4">
    <name type="scientific">Pseudomonas chlororaphis</name>
    <dbReference type="NCBI Taxonomy" id="587753"/>
    <lineage>
        <taxon>Bacteria</taxon>
        <taxon>Pseudomonadati</taxon>
        <taxon>Pseudomonadota</taxon>
        <taxon>Gammaproteobacteria</taxon>
        <taxon>Pseudomonadales</taxon>
        <taxon>Pseudomonadaceae</taxon>
        <taxon>Pseudomonas</taxon>
    </lineage>
</organism>
<dbReference type="Pfam" id="PF16220">
    <property type="entry name" value="DUF4880"/>
    <property type="match status" value="1"/>
</dbReference>
<evidence type="ECO:0000313" key="3">
    <source>
        <dbReference type="EMBL" id="OLF54734.1"/>
    </source>
</evidence>
<dbReference type="EMBL" id="MSCT01000009">
    <property type="protein sequence ID" value="OLF54734.1"/>
    <property type="molecule type" value="Genomic_DNA"/>
</dbReference>
<evidence type="ECO:0000259" key="1">
    <source>
        <dbReference type="Pfam" id="PF04773"/>
    </source>
</evidence>
<evidence type="ECO:0000259" key="2">
    <source>
        <dbReference type="Pfam" id="PF16220"/>
    </source>
</evidence>
<accession>A0A1Q8ESG9</accession>
<protein>
    <submittedName>
        <fullName evidence="3">Iron dicitrate transport regulator FecR</fullName>
    </submittedName>
</protein>
<name>A0A1Q8ESG9_9PSED</name>
<sequence>MPAPLTAMHDQPLSHAPEPEVHRVAHAWVIRLTSGDAQPADIAAARAWCEQAPAHQQAFVEARRLWQLGGQLAAPQARRPSRRHWALASAAVLLLGLGVLLVRQNAWDADYRTAQGEQQQIQLADGSRITLDADSALDVQLTPNARQIVLRKGEALFDVAHDPARPFSVQAGEVRATALGTVYAVRREGPQAQVIVARGRVAVSDAASQVVLQAGEAVARQAAGLGAKHPVDTDNALAWRHGRLVFDQAPLAQVLEQLERYRPGFMLIGDDRLRELKVSGTFQLDRLDEGLATLEQVFPLKIQHYTGYLTVFRSRG</sequence>
<proteinExistence type="predicted"/>
<dbReference type="Gene3D" id="3.55.50.30">
    <property type="match status" value="1"/>
</dbReference>
<dbReference type="PIRSF" id="PIRSF018266">
    <property type="entry name" value="FecR"/>
    <property type="match status" value="1"/>
</dbReference>
<dbReference type="Gene3D" id="2.60.120.1440">
    <property type="match status" value="1"/>
</dbReference>
<feature type="domain" description="FecR protein" evidence="1">
    <location>
        <begin position="110"/>
        <end position="201"/>
    </location>
</feature>
<reference evidence="3 4" key="1">
    <citation type="submission" date="2016-12" db="EMBL/GenBank/DDBJ databases">
        <authorList>
            <person name="Song W.-J."/>
            <person name="Kurnit D.M."/>
        </authorList>
    </citation>
    <scope>NUCLEOTIDE SEQUENCE [LARGE SCALE GENOMIC DNA]</scope>
    <source>
        <strain evidence="3 4">PCL1601</strain>
    </source>
</reference>
<dbReference type="InterPro" id="IPR012373">
    <property type="entry name" value="Ferrdict_sens_TM"/>
</dbReference>
<gene>
    <name evidence="3" type="ORF">BTN82_12145</name>
</gene>
<dbReference type="AlphaFoldDB" id="A0A1Q8ESG9"/>
<dbReference type="PANTHER" id="PTHR30273:SF2">
    <property type="entry name" value="PROTEIN FECR"/>
    <property type="match status" value="1"/>
</dbReference>
<evidence type="ECO:0000313" key="4">
    <source>
        <dbReference type="Proteomes" id="UP000185578"/>
    </source>
</evidence>
<dbReference type="Proteomes" id="UP000185578">
    <property type="component" value="Unassembled WGS sequence"/>
</dbReference>